<dbReference type="InterPro" id="IPR017972">
    <property type="entry name" value="Cyt_P450_CS"/>
</dbReference>
<evidence type="ECO:0000256" key="1">
    <source>
        <dbReference type="ARBA" id="ARBA00001971"/>
    </source>
</evidence>
<evidence type="ECO:0000256" key="3">
    <source>
        <dbReference type="ARBA" id="ARBA00022617"/>
    </source>
</evidence>
<dbReference type="InterPro" id="IPR050476">
    <property type="entry name" value="Insect_CytP450_Detox"/>
</dbReference>
<dbReference type="InterPro" id="IPR002401">
    <property type="entry name" value="Cyt_P450_E_grp-I"/>
</dbReference>
<evidence type="ECO:0000256" key="4">
    <source>
        <dbReference type="ARBA" id="ARBA00022723"/>
    </source>
</evidence>
<comment type="similarity">
    <text evidence="2 9">Belongs to the cytochrome P450 family.</text>
</comment>
<evidence type="ECO:0000256" key="7">
    <source>
        <dbReference type="ARBA" id="ARBA00023033"/>
    </source>
</evidence>
<dbReference type="Pfam" id="PF00067">
    <property type="entry name" value="p450"/>
    <property type="match status" value="2"/>
</dbReference>
<dbReference type="Proteomes" id="UP001620626">
    <property type="component" value="Unassembled WGS sequence"/>
</dbReference>
<proteinExistence type="inferred from homology"/>
<evidence type="ECO:0000256" key="2">
    <source>
        <dbReference type="ARBA" id="ARBA00010617"/>
    </source>
</evidence>
<reference evidence="11 12" key="1">
    <citation type="submission" date="2024-10" db="EMBL/GenBank/DDBJ databases">
        <authorList>
            <person name="Kim D."/>
        </authorList>
    </citation>
    <scope>NUCLEOTIDE SEQUENCE [LARGE SCALE GENOMIC DNA]</scope>
    <source>
        <strain evidence="11">BH-2024</strain>
    </source>
</reference>
<evidence type="ECO:0000313" key="11">
    <source>
        <dbReference type="EMBL" id="KAL3120382.1"/>
    </source>
</evidence>
<comment type="caution">
    <text evidence="11">The sequence shown here is derived from an EMBL/GenBank/DDBJ whole genome shotgun (WGS) entry which is preliminary data.</text>
</comment>
<evidence type="ECO:0000313" key="12">
    <source>
        <dbReference type="Proteomes" id="UP001620626"/>
    </source>
</evidence>
<dbReference type="PRINTS" id="PR00463">
    <property type="entry name" value="EP450I"/>
</dbReference>
<protein>
    <recommendedName>
        <fullName evidence="13">Cytochrome P450</fullName>
    </recommendedName>
</protein>
<keyword evidence="5 9" id="KW-0560">Oxidoreductase</keyword>
<sequence length="210" mass="23278">MQLLMFLLAGFDTSANTLSLVSHALALHAEVQAKVQDEIDSVCFDEDPTYEQLSQLKYTEAVVKETLRLLPIATNVLNRTCCQTTTLGDITVEKGSAVVCAIFFRCITTKPCGERTRTNFDQKGGSKQEGNNNCHRFYAFGGGPRICIGMRFAMIEEKLALVRILRKYSIVQTADTEKELAFSGQSVITPKSVTVGLQLRDGEERHGTFE</sequence>
<dbReference type="InterPro" id="IPR036396">
    <property type="entry name" value="Cyt_P450_sf"/>
</dbReference>
<keyword evidence="10" id="KW-0732">Signal</keyword>
<keyword evidence="4 8" id="KW-0479">Metal-binding</keyword>
<evidence type="ECO:0000256" key="8">
    <source>
        <dbReference type="PIRSR" id="PIRSR602401-1"/>
    </source>
</evidence>
<feature type="binding site" description="axial binding residue" evidence="8">
    <location>
        <position position="147"/>
    </location>
    <ligand>
        <name>heme</name>
        <dbReference type="ChEBI" id="CHEBI:30413"/>
    </ligand>
    <ligandPart>
        <name>Fe</name>
        <dbReference type="ChEBI" id="CHEBI:18248"/>
    </ligandPart>
</feature>
<gene>
    <name evidence="11" type="ORF">niasHT_009207</name>
</gene>
<dbReference type="GO" id="GO:0046872">
    <property type="term" value="F:metal ion binding"/>
    <property type="evidence" value="ECO:0007669"/>
    <property type="project" value="UniProtKB-KW"/>
</dbReference>
<name>A0ABD2LYP1_9BILA</name>
<keyword evidence="6 8" id="KW-0408">Iron</keyword>
<evidence type="ECO:0000256" key="5">
    <source>
        <dbReference type="ARBA" id="ARBA00023002"/>
    </source>
</evidence>
<keyword evidence="3 8" id="KW-0349">Heme</keyword>
<dbReference type="AlphaFoldDB" id="A0ABD2LYP1"/>
<dbReference type="PRINTS" id="PR00385">
    <property type="entry name" value="P450"/>
</dbReference>
<evidence type="ECO:0008006" key="13">
    <source>
        <dbReference type="Google" id="ProtNLM"/>
    </source>
</evidence>
<dbReference type="PANTHER" id="PTHR24292:SF54">
    <property type="entry name" value="CYP9F3-RELATED"/>
    <property type="match status" value="1"/>
</dbReference>
<feature type="chain" id="PRO_5044789959" description="Cytochrome P450" evidence="10">
    <location>
        <begin position="18"/>
        <end position="210"/>
    </location>
</feature>
<keyword evidence="7 9" id="KW-0503">Monooxygenase</keyword>
<evidence type="ECO:0000256" key="9">
    <source>
        <dbReference type="RuleBase" id="RU000461"/>
    </source>
</evidence>
<dbReference type="GO" id="GO:0004497">
    <property type="term" value="F:monooxygenase activity"/>
    <property type="evidence" value="ECO:0007669"/>
    <property type="project" value="UniProtKB-KW"/>
</dbReference>
<accession>A0ABD2LYP1</accession>
<comment type="cofactor">
    <cofactor evidence="1 8">
        <name>heme</name>
        <dbReference type="ChEBI" id="CHEBI:30413"/>
    </cofactor>
</comment>
<dbReference type="InterPro" id="IPR001128">
    <property type="entry name" value="Cyt_P450"/>
</dbReference>
<feature type="signal peptide" evidence="10">
    <location>
        <begin position="1"/>
        <end position="17"/>
    </location>
</feature>
<evidence type="ECO:0000256" key="10">
    <source>
        <dbReference type="SAM" id="SignalP"/>
    </source>
</evidence>
<dbReference type="PANTHER" id="PTHR24292">
    <property type="entry name" value="CYTOCHROME P450"/>
    <property type="match status" value="1"/>
</dbReference>
<dbReference type="SUPFAM" id="SSF48264">
    <property type="entry name" value="Cytochrome P450"/>
    <property type="match status" value="1"/>
</dbReference>
<evidence type="ECO:0000256" key="6">
    <source>
        <dbReference type="ARBA" id="ARBA00023004"/>
    </source>
</evidence>
<dbReference type="Gene3D" id="1.10.630.10">
    <property type="entry name" value="Cytochrome P450"/>
    <property type="match status" value="1"/>
</dbReference>
<organism evidence="11 12">
    <name type="scientific">Heterodera trifolii</name>
    <dbReference type="NCBI Taxonomy" id="157864"/>
    <lineage>
        <taxon>Eukaryota</taxon>
        <taxon>Metazoa</taxon>
        <taxon>Ecdysozoa</taxon>
        <taxon>Nematoda</taxon>
        <taxon>Chromadorea</taxon>
        <taxon>Rhabditida</taxon>
        <taxon>Tylenchina</taxon>
        <taxon>Tylenchomorpha</taxon>
        <taxon>Tylenchoidea</taxon>
        <taxon>Heteroderidae</taxon>
        <taxon>Heteroderinae</taxon>
        <taxon>Heterodera</taxon>
    </lineage>
</organism>
<dbReference type="PROSITE" id="PS00086">
    <property type="entry name" value="CYTOCHROME_P450"/>
    <property type="match status" value="1"/>
</dbReference>
<keyword evidence="12" id="KW-1185">Reference proteome</keyword>
<dbReference type="EMBL" id="JBICBT010000213">
    <property type="protein sequence ID" value="KAL3120382.1"/>
    <property type="molecule type" value="Genomic_DNA"/>
</dbReference>